<dbReference type="AlphaFoldDB" id="A0AA42HUW9"/>
<dbReference type="Proteomes" id="UP001158297">
    <property type="component" value="Unassembled WGS sequence"/>
</dbReference>
<evidence type="ECO:0000313" key="2">
    <source>
        <dbReference type="Proteomes" id="UP001158297"/>
    </source>
</evidence>
<dbReference type="RefSeq" id="WP_279860547.1">
    <property type="nucleotide sequence ID" value="NZ_JAODZU010000024.1"/>
</dbReference>
<protein>
    <submittedName>
        <fullName evidence="1">Uncharacterized protein</fullName>
    </submittedName>
</protein>
<name>A0AA42HUW9_9BURK</name>
<organism evidence="1 2">
    <name type="scientific">Comamonas aquatica</name>
    <dbReference type="NCBI Taxonomy" id="225991"/>
    <lineage>
        <taxon>Bacteria</taxon>
        <taxon>Pseudomonadati</taxon>
        <taxon>Pseudomonadota</taxon>
        <taxon>Betaproteobacteria</taxon>
        <taxon>Burkholderiales</taxon>
        <taxon>Comamonadaceae</taxon>
        <taxon>Comamonas</taxon>
    </lineage>
</organism>
<comment type="caution">
    <text evidence="1">The sequence shown here is derived from an EMBL/GenBank/DDBJ whole genome shotgun (WGS) entry which is preliminary data.</text>
</comment>
<proteinExistence type="predicted"/>
<evidence type="ECO:0000313" key="1">
    <source>
        <dbReference type="EMBL" id="MDH0364643.1"/>
    </source>
</evidence>
<accession>A0AA42HUW9</accession>
<dbReference type="EMBL" id="JAODZU010000024">
    <property type="protein sequence ID" value="MDH0364643.1"/>
    <property type="molecule type" value="Genomic_DNA"/>
</dbReference>
<gene>
    <name evidence="1" type="ORF">N7330_16510</name>
</gene>
<reference evidence="1" key="1">
    <citation type="submission" date="2022-09" db="EMBL/GenBank/DDBJ databases">
        <title>Intensive care unit water sources are persistently colonized with multi-drug resistant bacteria and are the site of extensive horizontal gene transfer of antibiotic resistance genes.</title>
        <authorList>
            <person name="Diorio-Toth L."/>
        </authorList>
    </citation>
    <scope>NUCLEOTIDE SEQUENCE</scope>
    <source>
        <strain evidence="1">GD04130</strain>
    </source>
</reference>
<sequence length="63" mass="7537">MNFIEPLCTGGWWLAGIEIFHEYFDKSTFQRFNLKKYQHKYQQNFALPHIEALARDFNSANLP</sequence>